<dbReference type="GO" id="GO:0005634">
    <property type="term" value="C:nucleus"/>
    <property type="evidence" value="ECO:0007669"/>
    <property type="project" value="TreeGrafter"/>
</dbReference>
<name>A0A060II26_9BASI</name>
<sequence length="829" mass="92583">MKHLVRISSNSFSDIFGEKGLDFGSATRARDFPLPNKDLTRYVVSFVNNPFIGTSNDGNVCPGASVPFGMVKINPDIKGVSPPGYKADVQQPIRGFSMMHDSGTGGVLGSYGNFEIMPVLCPDGFNSCPTWNTGRTKYRVPGSDVASPGYFSITLDMEKSNKMKFEATSTRRAGIERFGFSDPNTHPYFVIDLASDMANSFYGEHLRGTLKLGGVWGSSFGPQQIHYQAFACYDLTGRGKNPIEEYGVWPSELMVDFQKLGLGLTKLNAPANLYTLMDYQSGALVGYPKGTTNVTIRGGISFVSAEQACSNMEEEIGSTSFEDVHQRSIKLWNEKLNRLEIPLYETDKEITTLYTSMYRSFLTPNNATGETQGPYANTKAPYFDSLYCSWDTFRTVFPWLNLHSPVESAEIAENYIDGWRQEGIIPECRANNMGGWTQGGSSGTNILADFALKYADHAEKLGVKLSDMYKALVNDAESTPPSWDLGGRQISIYKEYGYLAHGAMDTNSTGRETREASRTLEYAFNDFAVSRVAQLLGHTEDAKTYENRSLWYRNVWDPKAEAEGFKGFVQNRYPDGKFMWTDPSICSPKNYLGYDCHLGMENVEGFYESSAWEYSFFAPHDTNHLIGLIGGDETFIKRLDYFFKAGYYLAGNEPSFQTPVAYHYAGKPARSVERVREIVISNFNTGIDGLRGNDDQAAMATLLIFHLLGLYPVPSTTQYLILSPWLPRYTIHNPYLGISTTIKTTHFSQASLKHPIPSGTAAYVHEVRWNGEKLQTRCFLDFREVFRVGGELEIILTSDKRQAEGCDGPRPDSLSTGGFNYFKSKFPKS</sequence>
<evidence type="ECO:0000313" key="3">
    <source>
        <dbReference type="EMBL" id="AIC33782.1"/>
    </source>
</evidence>
<dbReference type="InterPro" id="IPR005887">
    <property type="entry name" value="GH92_a_mannosidase_put"/>
</dbReference>
<dbReference type="Gene3D" id="1.20.1610.10">
    <property type="entry name" value="alpha-1,2-mannosidases domains"/>
    <property type="match status" value="1"/>
</dbReference>
<proteinExistence type="predicted"/>
<reference evidence="3" key="1">
    <citation type="journal article" date="2014" name="Mycology">
        <title>A brief overview of the size and composition of the myrtle rust genome and its taxonomic status.</title>
        <authorList>
            <person name="Tan M.-K."/>
            <person name="Collins D."/>
            <person name="Chen Z."/>
            <person name="Englezou A."/>
            <person name="Wilkins M."/>
        </authorList>
    </citation>
    <scope>NUCLEOTIDE SEQUENCE</scope>
    <source>
        <strain evidence="3">15508</strain>
    </source>
</reference>
<dbReference type="InterPro" id="IPR008928">
    <property type="entry name" value="6-hairpin_glycosidase_sf"/>
</dbReference>
<feature type="domain" description="Glycosyl hydrolase family 92" evidence="1">
    <location>
        <begin position="307"/>
        <end position="797"/>
    </location>
</feature>
<dbReference type="GO" id="GO:0006516">
    <property type="term" value="P:glycoprotein catabolic process"/>
    <property type="evidence" value="ECO:0007669"/>
    <property type="project" value="TreeGrafter"/>
</dbReference>
<organism evidence="3">
    <name type="scientific">Puccinia cf. psidii AE-2014</name>
    <dbReference type="NCBI Taxonomy" id="1505670"/>
    <lineage>
        <taxon>Eukaryota</taxon>
        <taxon>Fungi</taxon>
        <taxon>Dikarya</taxon>
        <taxon>Basidiomycota</taxon>
        <taxon>Pucciniomycotina</taxon>
        <taxon>Pucciniomycetes</taxon>
        <taxon>Pucciniales</taxon>
        <taxon>Pucciniaceae</taxon>
        <taxon>Puccinia</taxon>
    </lineage>
</organism>
<dbReference type="GO" id="GO:0005975">
    <property type="term" value="P:carbohydrate metabolic process"/>
    <property type="evidence" value="ECO:0007669"/>
    <property type="project" value="InterPro"/>
</dbReference>
<dbReference type="InterPro" id="IPR050883">
    <property type="entry name" value="PNGase"/>
</dbReference>
<dbReference type="InterPro" id="IPR014718">
    <property type="entry name" value="GH-type_carb-bd"/>
</dbReference>
<accession>A0A060II26</accession>
<dbReference type="AlphaFoldDB" id="A0A060II26"/>
<dbReference type="PANTHER" id="PTHR12143">
    <property type="entry name" value="PEPTIDE N-GLYCANASE PNGASE -RELATED"/>
    <property type="match status" value="1"/>
</dbReference>
<dbReference type="Pfam" id="PF17678">
    <property type="entry name" value="Glyco_hydro_92N"/>
    <property type="match status" value="1"/>
</dbReference>
<dbReference type="InterPro" id="IPR012939">
    <property type="entry name" value="Glyco_hydro_92"/>
</dbReference>
<dbReference type="SUPFAM" id="SSF48208">
    <property type="entry name" value="Six-hairpin glycosidases"/>
    <property type="match status" value="1"/>
</dbReference>
<keyword evidence="3" id="KW-0378">Hydrolase</keyword>
<dbReference type="Gene3D" id="1.20.1050.60">
    <property type="entry name" value="alpha-1,2-mannosidase"/>
    <property type="match status" value="1"/>
</dbReference>
<dbReference type="PANTHER" id="PTHR12143:SF25">
    <property type="entry name" value="FAMILY PROTEIN, PUTATIVE (AFU_ORTHOLOGUE AFUA_1G10790)-RELATED"/>
    <property type="match status" value="1"/>
</dbReference>
<evidence type="ECO:0000259" key="1">
    <source>
        <dbReference type="Pfam" id="PF07971"/>
    </source>
</evidence>
<dbReference type="InterPro" id="IPR041371">
    <property type="entry name" value="GH92_N"/>
</dbReference>
<protein>
    <submittedName>
        <fullName evidence="3">Glycosyl hydrolase family 92</fullName>
    </submittedName>
</protein>
<dbReference type="EMBL" id="KF431987">
    <property type="protein sequence ID" value="AIC33782.1"/>
    <property type="molecule type" value="Genomic_DNA"/>
</dbReference>
<dbReference type="NCBIfam" id="TIGR01180">
    <property type="entry name" value="aman2_put"/>
    <property type="match status" value="1"/>
</dbReference>
<feature type="domain" description="Glycosyl hydrolase family 92 N-terminal" evidence="2">
    <location>
        <begin position="49"/>
        <end position="301"/>
    </location>
</feature>
<dbReference type="GO" id="GO:0005829">
    <property type="term" value="C:cytosol"/>
    <property type="evidence" value="ECO:0007669"/>
    <property type="project" value="TreeGrafter"/>
</dbReference>
<dbReference type="GO" id="GO:0030246">
    <property type="term" value="F:carbohydrate binding"/>
    <property type="evidence" value="ECO:0007669"/>
    <property type="project" value="InterPro"/>
</dbReference>
<dbReference type="Pfam" id="PF07971">
    <property type="entry name" value="Glyco_hydro_92"/>
    <property type="match status" value="1"/>
</dbReference>
<dbReference type="GO" id="GO:0000224">
    <property type="term" value="F:peptide-N4-(N-acetyl-beta-glucosaminyl)asparagine amidase activity"/>
    <property type="evidence" value="ECO:0007669"/>
    <property type="project" value="TreeGrafter"/>
</dbReference>
<evidence type="ECO:0000259" key="2">
    <source>
        <dbReference type="Pfam" id="PF17678"/>
    </source>
</evidence>
<dbReference type="Gene3D" id="2.70.98.10">
    <property type="match status" value="1"/>
</dbReference>
<dbReference type="Gene3D" id="3.30.2080.10">
    <property type="entry name" value="GH92 mannosidase domain"/>
    <property type="match status" value="1"/>
</dbReference>